<sequence>MEKYHSRHSLHGRHSLREWYDGRHSLREWYAQRYFRGAKGDHKAKGDLALFVAWLLVLAAPSLAQAQITVDRLFPPVVARDQQTTVVAEGKLDSWPVEVSADRSSVTITAGEKKGELQIQVPADQPPGVLWLRLRDQAAASGWTPLLIASHAVAVESEPNNAPPEATPVDLPAAVAGRLAKSGDVDCFRIHAAPGTTLVASLTAQQILKSPMDAVLQIVDAQGNVLAQNDDLHGRDPQIVMQTPQASELFVRVFAFPETPNSTIGFAGGAAYTYALNLTTGPFLDHALPLRGDMQAADGGAAAFGWNLTERSPLLFAAATAVSPPTAYRDDASGWQWQDSTDLQTPAISENEDLADAPLLSLPVQYSGHLRSPDEVDRIRFAVQASQRYRVVLASQHYGFPLDAAIEVVNAEDGTAIANNDDRARTEFDPTLEFVAKQDMTVELRIKDMANQGGPYHAYAVTVHPAVPAVQLTLAADHYRVTAGETLDIPITVSREFKYVDKLQVSIEGLPEGVDCPPLTSVADGDTSKLVTLKLTANADAAFQGNIRVIAQPVDEADKPLDQPPRRAVHRLRPQVVVDQVWLTVAPKKK</sequence>
<dbReference type="AlphaFoldDB" id="A0A5B9QYV8"/>
<accession>A0A5B9QYV8</accession>
<dbReference type="RefSeq" id="WP_068140967.1">
    <property type="nucleotide sequence ID" value="NZ_CP042914.1"/>
</dbReference>
<name>A0A5B9QYV8_9BACT</name>
<reference evidence="1 2" key="1">
    <citation type="submission" date="2019-08" db="EMBL/GenBank/DDBJ databases">
        <title>Deep-cultivation of Planctomycetes and their phenomic and genomic characterization uncovers novel biology.</title>
        <authorList>
            <person name="Wiegand S."/>
            <person name="Jogler M."/>
            <person name="Boedeker C."/>
            <person name="Pinto D."/>
            <person name="Vollmers J."/>
            <person name="Rivas-Marin E."/>
            <person name="Kohn T."/>
            <person name="Peeters S.H."/>
            <person name="Heuer A."/>
            <person name="Rast P."/>
            <person name="Oberbeckmann S."/>
            <person name="Bunk B."/>
            <person name="Jeske O."/>
            <person name="Meyerdierks A."/>
            <person name="Storesund J.E."/>
            <person name="Kallscheuer N."/>
            <person name="Luecker S."/>
            <person name="Lage O.M."/>
            <person name="Pohl T."/>
            <person name="Merkel B.J."/>
            <person name="Hornburger P."/>
            <person name="Mueller R.-W."/>
            <person name="Bruemmer F."/>
            <person name="Labrenz M."/>
            <person name="Spormann A.M."/>
            <person name="Op den Camp H."/>
            <person name="Overmann J."/>
            <person name="Amann R."/>
            <person name="Jetten M.S.M."/>
            <person name="Mascher T."/>
            <person name="Medema M.H."/>
            <person name="Devos D.P."/>
            <person name="Kaster A.-K."/>
            <person name="Ovreas L."/>
            <person name="Rohde M."/>
            <person name="Galperin M.Y."/>
            <person name="Jogler C."/>
        </authorList>
    </citation>
    <scope>NUCLEOTIDE SEQUENCE [LARGE SCALE GENOMIC DNA]</scope>
    <source>
        <strain evidence="1 2">UC8</strain>
    </source>
</reference>
<evidence type="ECO:0008006" key="3">
    <source>
        <dbReference type="Google" id="ProtNLM"/>
    </source>
</evidence>
<gene>
    <name evidence="1" type="ORF">UC8_50830</name>
</gene>
<keyword evidence="2" id="KW-1185">Reference proteome</keyword>
<proteinExistence type="predicted"/>
<protein>
    <recommendedName>
        <fullName evidence="3">Serine protease</fullName>
    </recommendedName>
</protein>
<dbReference type="Gene3D" id="2.60.120.380">
    <property type="match status" value="2"/>
</dbReference>
<organism evidence="1 2">
    <name type="scientific">Roseimaritima ulvae</name>
    <dbReference type="NCBI Taxonomy" id="980254"/>
    <lineage>
        <taxon>Bacteria</taxon>
        <taxon>Pseudomonadati</taxon>
        <taxon>Planctomycetota</taxon>
        <taxon>Planctomycetia</taxon>
        <taxon>Pirellulales</taxon>
        <taxon>Pirellulaceae</taxon>
        <taxon>Roseimaritima</taxon>
    </lineage>
</organism>
<dbReference type="Proteomes" id="UP000325286">
    <property type="component" value="Chromosome"/>
</dbReference>
<dbReference type="EMBL" id="CP042914">
    <property type="protein sequence ID" value="QEG43040.1"/>
    <property type="molecule type" value="Genomic_DNA"/>
</dbReference>
<evidence type="ECO:0000313" key="1">
    <source>
        <dbReference type="EMBL" id="QEG43040.1"/>
    </source>
</evidence>
<dbReference type="KEGG" id="rul:UC8_50830"/>
<dbReference type="OrthoDB" id="235850at2"/>
<evidence type="ECO:0000313" key="2">
    <source>
        <dbReference type="Proteomes" id="UP000325286"/>
    </source>
</evidence>